<accession>A0AAV5K4I4</accession>
<dbReference type="PROSITE" id="PS01129">
    <property type="entry name" value="PSI_RLU"/>
    <property type="match status" value="1"/>
</dbReference>
<dbReference type="GO" id="GO:0003723">
    <property type="term" value="F:RNA binding"/>
    <property type="evidence" value="ECO:0007669"/>
    <property type="project" value="InterPro"/>
</dbReference>
<sequence length="167" mass="17804">MITLPLIAYSTSTAGNASGTLVNGLLHHCSLLTAALPEEELLSDTEDVSDDEGFYLSSSQASIRPGIVHRLDKGTSGLLVVAKVIFFPGHGLCQQIVQATYYPESILQPCGVPSSFAGRVDLPIDWDLNNRIRMIALPGLNNRGTSMSCCPYKVIEILADGASALVE</sequence>
<feature type="domain" description="Pseudouridine synthase RsuA/RluA-like" evidence="2">
    <location>
        <begin position="45"/>
        <end position="83"/>
    </location>
</feature>
<dbReference type="GO" id="GO:0001522">
    <property type="term" value="P:pseudouridine synthesis"/>
    <property type="evidence" value="ECO:0007669"/>
    <property type="project" value="InterPro"/>
</dbReference>
<reference evidence="3 4" key="1">
    <citation type="journal article" date="2021" name="Commun. Biol.">
        <title>The genome of Shorea leprosula (Dipterocarpaceae) highlights the ecological relevance of drought in aseasonal tropical rainforests.</title>
        <authorList>
            <person name="Ng K.K.S."/>
            <person name="Kobayashi M.J."/>
            <person name="Fawcett J.A."/>
            <person name="Hatakeyama M."/>
            <person name="Paape T."/>
            <person name="Ng C.H."/>
            <person name="Ang C.C."/>
            <person name="Tnah L.H."/>
            <person name="Lee C.T."/>
            <person name="Nishiyama T."/>
            <person name="Sese J."/>
            <person name="O'Brien M.J."/>
            <person name="Copetti D."/>
            <person name="Mohd Noor M.I."/>
            <person name="Ong R.C."/>
            <person name="Putra M."/>
            <person name="Sireger I.Z."/>
            <person name="Indrioko S."/>
            <person name="Kosugi Y."/>
            <person name="Izuno A."/>
            <person name="Isagi Y."/>
            <person name="Lee S.L."/>
            <person name="Shimizu K.K."/>
        </authorList>
    </citation>
    <scope>NUCLEOTIDE SEQUENCE [LARGE SCALE GENOMIC DNA]</scope>
    <source>
        <strain evidence="3">214</strain>
    </source>
</reference>
<dbReference type="EMBL" id="BPVZ01000049">
    <property type="protein sequence ID" value="GKV17790.1"/>
    <property type="molecule type" value="Genomic_DNA"/>
</dbReference>
<protein>
    <recommendedName>
        <fullName evidence="2">Pseudouridine synthase RsuA/RluA-like domain-containing protein</fullName>
    </recommendedName>
</protein>
<organism evidence="3 4">
    <name type="scientific">Rubroshorea leprosula</name>
    <dbReference type="NCBI Taxonomy" id="152421"/>
    <lineage>
        <taxon>Eukaryota</taxon>
        <taxon>Viridiplantae</taxon>
        <taxon>Streptophyta</taxon>
        <taxon>Embryophyta</taxon>
        <taxon>Tracheophyta</taxon>
        <taxon>Spermatophyta</taxon>
        <taxon>Magnoliopsida</taxon>
        <taxon>eudicotyledons</taxon>
        <taxon>Gunneridae</taxon>
        <taxon>Pentapetalae</taxon>
        <taxon>rosids</taxon>
        <taxon>malvids</taxon>
        <taxon>Malvales</taxon>
        <taxon>Dipterocarpaceae</taxon>
        <taxon>Rubroshorea</taxon>
    </lineage>
</organism>
<name>A0AAV5K4I4_9ROSI</name>
<dbReference type="SUPFAM" id="SSF55120">
    <property type="entry name" value="Pseudouridine synthase"/>
    <property type="match status" value="1"/>
</dbReference>
<comment type="caution">
    <text evidence="3">The sequence shown here is derived from an EMBL/GenBank/DDBJ whole genome shotgun (WGS) entry which is preliminary data.</text>
</comment>
<dbReference type="Pfam" id="PF00849">
    <property type="entry name" value="PseudoU_synth_2"/>
    <property type="match status" value="1"/>
</dbReference>
<proteinExistence type="predicted"/>
<dbReference type="AlphaFoldDB" id="A0AAV5K4I4"/>
<dbReference type="Proteomes" id="UP001054252">
    <property type="component" value="Unassembled WGS sequence"/>
</dbReference>
<gene>
    <name evidence="3" type="ORF">SLEP1_g28252</name>
</gene>
<dbReference type="GO" id="GO:0009982">
    <property type="term" value="F:pseudouridine synthase activity"/>
    <property type="evidence" value="ECO:0007669"/>
    <property type="project" value="InterPro"/>
</dbReference>
<evidence type="ECO:0000256" key="1">
    <source>
        <dbReference type="ARBA" id="ARBA00000073"/>
    </source>
</evidence>
<keyword evidence="4" id="KW-1185">Reference proteome</keyword>
<dbReference type="Gene3D" id="3.30.2350.10">
    <property type="entry name" value="Pseudouridine synthase"/>
    <property type="match status" value="1"/>
</dbReference>
<dbReference type="InterPro" id="IPR006224">
    <property type="entry name" value="PsdUridine_synth_RluA-like_CS"/>
</dbReference>
<evidence type="ECO:0000313" key="4">
    <source>
        <dbReference type="Proteomes" id="UP001054252"/>
    </source>
</evidence>
<evidence type="ECO:0000313" key="3">
    <source>
        <dbReference type="EMBL" id="GKV17790.1"/>
    </source>
</evidence>
<dbReference type="InterPro" id="IPR020103">
    <property type="entry name" value="PsdUridine_synth_cat_dom_sf"/>
</dbReference>
<evidence type="ECO:0000259" key="2">
    <source>
        <dbReference type="Pfam" id="PF00849"/>
    </source>
</evidence>
<dbReference type="InterPro" id="IPR006145">
    <property type="entry name" value="PsdUridine_synth_RsuA/RluA"/>
</dbReference>
<comment type="catalytic activity">
    <reaction evidence="1">
        <text>a uridine in RNA = a pseudouridine in RNA</text>
        <dbReference type="Rhea" id="RHEA:48348"/>
        <dbReference type="Rhea" id="RHEA-COMP:12068"/>
        <dbReference type="Rhea" id="RHEA-COMP:12069"/>
        <dbReference type="ChEBI" id="CHEBI:65314"/>
        <dbReference type="ChEBI" id="CHEBI:65315"/>
    </reaction>
</comment>